<feature type="compositionally biased region" description="Pro residues" evidence="1">
    <location>
        <begin position="69"/>
        <end position="78"/>
    </location>
</feature>
<evidence type="ECO:0000313" key="3">
    <source>
        <dbReference type="RefSeq" id="XP_036717950.1"/>
    </source>
</evidence>
<keyword evidence="2" id="KW-1185">Reference proteome</keyword>
<feature type="compositionally biased region" description="Gly residues" evidence="1">
    <location>
        <begin position="44"/>
        <end position="60"/>
    </location>
</feature>
<organism evidence="2 3">
    <name type="scientific">Balaenoptera musculus</name>
    <name type="common">Blue whale</name>
    <dbReference type="NCBI Taxonomy" id="9771"/>
    <lineage>
        <taxon>Eukaryota</taxon>
        <taxon>Metazoa</taxon>
        <taxon>Chordata</taxon>
        <taxon>Craniata</taxon>
        <taxon>Vertebrata</taxon>
        <taxon>Euteleostomi</taxon>
        <taxon>Mammalia</taxon>
        <taxon>Eutheria</taxon>
        <taxon>Laurasiatheria</taxon>
        <taxon>Artiodactyla</taxon>
        <taxon>Whippomorpha</taxon>
        <taxon>Cetacea</taxon>
        <taxon>Mysticeti</taxon>
        <taxon>Balaenopteridae</taxon>
        <taxon>Balaenoptera</taxon>
    </lineage>
</organism>
<evidence type="ECO:0000313" key="2">
    <source>
        <dbReference type="Proteomes" id="UP000694857"/>
    </source>
</evidence>
<gene>
    <name evidence="3" type="primary">LOC118899946</name>
</gene>
<reference evidence="3" key="1">
    <citation type="submission" date="2025-08" db="UniProtKB">
        <authorList>
            <consortium name="RefSeq"/>
        </authorList>
    </citation>
    <scope>IDENTIFICATION</scope>
    <source>
        <tissue evidence="3">Epidermis and Blubber</tissue>
    </source>
</reference>
<protein>
    <submittedName>
        <fullName evidence="3">Translation initiation factor IF-2-like</fullName>
    </submittedName>
</protein>
<evidence type="ECO:0000256" key="1">
    <source>
        <dbReference type="SAM" id="MobiDB-lite"/>
    </source>
</evidence>
<feature type="compositionally biased region" description="Basic residues" evidence="1">
    <location>
        <begin position="79"/>
        <end position="89"/>
    </location>
</feature>
<name>A0A8B8YER6_BALMU</name>
<dbReference type="AlphaFoldDB" id="A0A8B8YER6"/>
<accession>A0A8B8YER6</accession>
<feature type="compositionally biased region" description="Basic residues" evidence="1">
    <location>
        <begin position="18"/>
        <end position="28"/>
    </location>
</feature>
<proteinExistence type="predicted"/>
<dbReference type="KEGG" id="bmus:118899946"/>
<sequence>MHASRAGPSRAGGGRAPSRVRRGSHRGRGGGGGGRTRRGRQDGAAGGRGGGRSGFRGAGGLRRRRLPPDEPPLPSPPPARRKHRPPRRGVAREGGESRAAGRGQARDRSRCSRAGPSPQARPEEGRTGRRRLGQRHLYPSEGGRSGAGEASRRGKNQKGGRGGSREGASRNSLLRQQLGGLGNPRNAWENGARTRLRSATP</sequence>
<dbReference type="Proteomes" id="UP000694857">
    <property type="component" value="Chromosome 1"/>
</dbReference>
<dbReference type="GeneID" id="118899946"/>
<feature type="region of interest" description="Disordered" evidence="1">
    <location>
        <begin position="1"/>
        <end position="201"/>
    </location>
</feature>
<dbReference type="RefSeq" id="XP_036717950.1">
    <property type="nucleotide sequence ID" value="XM_036862055.1"/>
</dbReference>